<dbReference type="SUPFAM" id="SSF46785">
    <property type="entry name" value="Winged helix' DNA-binding domain"/>
    <property type="match status" value="1"/>
</dbReference>
<dbReference type="InterPro" id="IPR036390">
    <property type="entry name" value="WH_DNA-bd_sf"/>
</dbReference>
<dbReference type="PROSITE" id="PS50995">
    <property type="entry name" value="HTH_MARR_2"/>
    <property type="match status" value="1"/>
</dbReference>
<dbReference type="Proteomes" id="UP000199534">
    <property type="component" value="Unassembled WGS sequence"/>
</dbReference>
<dbReference type="PANTHER" id="PTHR42756:SF1">
    <property type="entry name" value="TRANSCRIPTIONAL REPRESSOR OF EMRAB OPERON"/>
    <property type="match status" value="1"/>
</dbReference>
<evidence type="ECO:0000256" key="3">
    <source>
        <dbReference type="ARBA" id="ARBA00023163"/>
    </source>
</evidence>
<evidence type="ECO:0000256" key="1">
    <source>
        <dbReference type="ARBA" id="ARBA00023015"/>
    </source>
</evidence>
<dbReference type="InterPro" id="IPR000835">
    <property type="entry name" value="HTH_MarR-typ"/>
</dbReference>
<name>A0A1I6FMS8_9FLAO</name>
<feature type="domain" description="HTH marR-type" evidence="4">
    <location>
        <begin position="11"/>
        <end position="143"/>
    </location>
</feature>
<keyword evidence="6" id="KW-1185">Reference proteome</keyword>
<dbReference type="EMBL" id="FOYQ01000001">
    <property type="protein sequence ID" value="SFR31241.1"/>
    <property type="molecule type" value="Genomic_DNA"/>
</dbReference>
<dbReference type="Pfam" id="PF01047">
    <property type="entry name" value="MarR"/>
    <property type="match status" value="1"/>
</dbReference>
<dbReference type="GO" id="GO:0003700">
    <property type="term" value="F:DNA-binding transcription factor activity"/>
    <property type="evidence" value="ECO:0007669"/>
    <property type="project" value="InterPro"/>
</dbReference>
<keyword evidence="2 5" id="KW-0238">DNA-binding</keyword>
<dbReference type="STRING" id="400055.SAMN04490243_0068"/>
<accession>A0A1I6FMS8</accession>
<dbReference type="AlphaFoldDB" id="A0A1I6FMS8"/>
<reference evidence="5 6" key="1">
    <citation type="submission" date="2016-10" db="EMBL/GenBank/DDBJ databases">
        <authorList>
            <person name="de Groot N.N."/>
        </authorList>
    </citation>
    <scope>NUCLEOTIDE SEQUENCE [LARGE SCALE GENOMIC DNA]</scope>
    <source>
        <strain evidence="5 6">DSM 21019</strain>
    </source>
</reference>
<keyword evidence="1" id="KW-0805">Transcription regulation</keyword>
<dbReference type="InterPro" id="IPR023187">
    <property type="entry name" value="Tscrpt_reg_MarR-type_CS"/>
</dbReference>
<keyword evidence="3" id="KW-0804">Transcription</keyword>
<evidence type="ECO:0000313" key="5">
    <source>
        <dbReference type="EMBL" id="SFR31241.1"/>
    </source>
</evidence>
<evidence type="ECO:0000313" key="6">
    <source>
        <dbReference type="Proteomes" id="UP000199534"/>
    </source>
</evidence>
<evidence type="ECO:0000256" key="2">
    <source>
        <dbReference type="ARBA" id="ARBA00023125"/>
    </source>
</evidence>
<proteinExistence type="predicted"/>
<dbReference type="PANTHER" id="PTHR42756">
    <property type="entry name" value="TRANSCRIPTIONAL REGULATOR, MARR"/>
    <property type="match status" value="1"/>
</dbReference>
<dbReference type="Gene3D" id="1.10.10.10">
    <property type="entry name" value="Winged helix-like DNA-binding domain superfamily/Winged helix DNA-binding domain"/>
    <property type="match status" value="1"/>
</dbReference>
<dbReference type="PROSITE" id="PS01117">
    <property type="entry name" value="HTH_MARR_1"/>
    <property type="match status" value="1"/>
</dbReference>
<sequence length="163" mass="18161">MESNNFGNMKDLTIDYALRATWQAVARMYNEEAKKFDGTMAVGFCLLSIDPREGTPSTALGPKMGMEATSLSRILKSMEEKGLIERRPNPEDGRSVLIHLTPFGRTMREDSKAVVLRFNEAVRSVVKPAALEGFFEVSTKINQLIAEKRIYPVTEETPASKSS</sequence>
<dbReference type="SMART" id="SM00347">
    <property type="entry name" value="HTH_MARR"/>
    <property type="match status" value="1"/>
</dbReference>
<gene>
    <name evidence="5" type="ORF">SAMN04490243_0068</name>
</gene>
<evidence type="ECO:0000259" key="4">
    <source>
        <dbReference type="PROSITE" id="PS50995"/>
    </source>
</evidence>
<organism evidence="5 6">
    <name type="scientific">Robiginitalea myxolifaciens</name>
    <dbReference type="NCBI Taxonomy" id="400055"/>
    <lineage>
        <taxon>Bacteria</taxon>
        <taxon>Pseudomonadati</taxon>
        <taxon>Bacteroidota</taxon>
        <taxon>Flavobacteriia</taxon>
        <taxon>Flavobacteriales</taxon>
        <taxon>Flavobacteriaceae</taxon>
        <taxon>Robiginitalea</taxon>
    </lineage>
</organism>
<protein>
    <submittedName>
        <fullName evidence="5">DNA-binding transcriptional regulator, MarR family</fullName>
    </submittedName>
</protein>
<dbReference type="InterPro" id="IPR036388">
    <property type="entry name" value="WH-like_DNA-bd_sf"/>
</dbReference>
<dbReference type="GO" id="GO:0003677">
    <property type="term" value="F:DNA binding"/>
    <property type="evidence" value="ECO:0007669"/>
    <property type="project" value="UniProtKB-KW"/>
</dbReference>